<reference key="2">
    <citation type="submission" date="2011-04" db="EMBL/GenBank/DDBJ databases">
        <title>High-quality genome sequence of Pichia pastoris CBS 7435.</title>
        <authorList>
            <person name="Kueberl A."/>
            <person name="Schneider J."/>
            <person name="Thallinger G.G."/>
            <person name="Anderl I."/>
            <person name="Wibberg D."/>
            <person name="Hajek T."/>
            <person name="Jaenicke S."/>
            <person name="Brinkrolf K."/>
            <person name="Goesmann A."/>
            <person name="Szczepanowski R."/>
            <person name="Puehler A."/>
            <person name="Schwab H."/>
            <person name="Glieder A."/>
            <person name="Pichler H."/>
        </authorList>
    </citation>
    <scope>NUCLEOTIDE SEQUENCE</scope>
    <source>
        <strain>CBS 7435</strain>
    </source>
</reference>
<evidence type="ECO:0000313" key="2">
    <source>
        <dbReference type="Proteomes" id="UP000006853"/>
    </source>
</evidence>
<dbReference type="EMBL" id="FR839631">
    <property type="protein sequence ID" value="CCA41131.1"/>
    <property type="molecule type" value="Genomic_DNA"/>
</dbReference>
<evidence type="ECO:0000313" key="1">
    <source>
        <dbReference type="EMBL" id="CCA41131.1"/>
    </source>
</evidence>
<organism evidence="1 2">
    <name type="scientific">Komagataella phaffii (strain ATCC 76273 / CBS 7435 / CECT 11047 / NRRL Y-11430 / Wegner 21-1)</name>
    <name type="common">Yeast</name>
    <name type="synonym">Pichia pastoris</name>
    <dbReference type="NCBI Taxonomy" id="981350"/>
    <lineage>
        <taxon>Eukaryota</taxon>
        <taxon>Fungi</taxon>
        <taxon>Dikarya</taxon>
        <taxon>Ascomycota</taxon>
        <taxon>Saccharomycotina</taxon>
        <taxon>Pichiomycetes</taxon>
        <taxon>Pichiales</taxon>
        <taxon>Pichiaceae</taxon>
        <taxon>Komagataella</taxon>
    </lineage>
</organism>
<dbReference type="HOGENOM" id="CLU_1797175_0_0_1"/>
<keyword evidence="2" id="KW-1185">Reference proteome</keyword>
<dbReference type="AlphaFoldDB" id="F2R0F3"/>
<reference evidence="1 2" key="3">
    <citation type="journal article" date="2016" name="FEMS Yeast Res.">
        <title>Curation of the genome annotation of Pichia pastoris (Komagataella phaffii) CBS7435 from gene level to protein function.</title>
        <authorList>
            <person name="Valli M."/>
            <person name="Tatto N.E."/>
            <person name="Peymann A."/>
            <person name="Gruber C."/>
            <person name="Landes N."/>
            <person name="Ekker H."/>
            <person name="Thallinger G.G."/>
            <person name="Mattanovich D."/>
            <person name="Gasser B."/>
            <person name="Graf A.B."/>
        </authorList>
    </citation>
    <scope>GENOME REANNOTATION</scope>
    <source>
        <strain evidence="1 2">ATCC 76273 / CBS 7435 / CECT 11047 / NRRL Y-11430 / Wegner 21-1</strain>
    </source>
</reference>
<name>F2R0F3_KOMPC</name>
<gene>
    <name evidence="1" type="ordered locus">PP7435_Chr4-0981</name>
</gene>
<accession>F2R0F3</accession>
<protein>
    <submittedName>
        <fullName evidence="1">Uncharacterized protein</fullName>
    </submittedName>
</protein>
<dbReference type="Proteomes" id="UP000006853">
    <property type="component" value="Chromosome 4"/>
</dbReference>
<reference evidence="1 2" key="1">
    <citation type="journal article" date="2011" name="J. Biotechnol.">
        <title>High-quality genome sequence of Pichia pastoris CBS7435.</title>
        <authorList>
            <person name="Kuberl A."/>
            <person name="Schneider J."/>
            <person name="Thallinger G.G."/>
            <person name="Anderl I."/>
            <person name="Wibberg D."/>
            <person name="Hajek T."/>
            <person name="Jaenicke S."/>
            <person name="Brinkrolf K."/>
            <person name="Goesmann A."/>
            <person name="Szczepanowski R."/>
            <person name="Puhler A."/>
            <person name="Schwab H."/>
            <person name="Glieder A."/>
            <person name="Pichler H."/>
        </authorList>
    </citation>
    <scope>NUCLEOTIDE SEQUENCE [LARGE SCALE GENOMIC DNA]</scope>
    <source>
        <strain evidence="2">ATCC 76273 / CBS 7435 / CECT 11047 / NRRL Y-11430 / Wegner 21-1</strain>
    </source>
</reference>
<sequence>MWISISVNLTLKSKHNTDTAIVTSQFTARWIIACQGDSKLTLYARRDSQQHHVALKRLAPEICYRKVHLVVVSSARLHGNSFLQVVTAVPISPLAVKKQFISLSGETQLCSHAAQIQVMEVDITTIKTYVLNNFELRQLFAKLP</sequence>
<proteinExistence type="predicted"/>